<name>A0A182WCX3_9DIPT</name>
<evidence type="ECO:0000259" key="9">
    <source>
        <dbReference type="PROSITE" id="PS51915"/>
    </source>
</evidence>
<keyword evidence="2" id="KW-0677">Repeat</keyword>
<dbReference type="EnsemblMetazoa" id="AMIN008210-RA">
    <property type="protein sequence ID" value="AMIN008210-PA"/>
    <property type="gene ID" value="AMIN008210"/>
</dbReference>
<keyword evidence="4 6" id="KW-0862">Zinc</keyword>
<feature type="binding site" evidence="6">
    <location>
        <position position="57"/>
    </location>
    <ligand>
        <name>Zn(2+)</name>
        <dbReference type="ChEBI" id="CHEBI:29105"/>
    </ligand>
</feature>
<proteinExistence type="predicted"/>
<dbReference type="SUPFAM" id="SSF57667">
    <property type="entry name" value="beta-beta-alpha zinc fingers"/>
    <property type="match status" value="2"/>
</dbReference>
<dbReference type="Gene3D" id="3.40.1800.20">
    <property type="match status" value="1"/>
</dbReference>
<evidence type="ECO:0000256" key="7">
    <source>
        <dbReference type="SAM" id="MobiDB-lite"/>
    </source>
</evidence>
<dbReference type="PANTHER" id="PTHR24403">
    <property type="entry name" value="ZINC FINGER PROTEIN"/>
    <property type="match status" value="1"/>
</dbReference>
<dbReference type="SMART" id="SM00868">
    <property type="entry name" value="zf-AD"/>
    <property type="match status" value="1"/>
</dbReference>
<feature type="domain" description="ZAD" evidence="9">
    <location>
        <begin position="14"/>
        <end position="84"/>
    </location>
</feature>
<evidence type="ECO:0008006" key="12">
    <source>
        <dbReference type="Google" id="ProtNLM"/>
    </source>
</evidence>
<dbReference type="STRING" id="112268.A0A182WCX3"/>
<dbReference type="PROSITE" id="PS51915">
    <property type="entry name" value="ZAD"/>
    <property type="match status" value="1"/>
</dbReference>
<keyword evidence="11" id="KW-1185">Reference proteome</keyword>
<keyword evidence="1 6" id="KW-0479">Metal-binding</keyword>
<dbReference type="GO" id="GO:0008270">
    <property type="term" value="F:zinc ion binding"/>
    <property type="evidence" value="ECO:0007669"/>
    <property type="project" value="UniProtKB-UniRule"/>
</dbReference>
<dbReference type="Pfam" id="PF07776">
    <property type="entry name" value="zf-AD"/>
    <property type="match status" value="1"/>
</dbReference>
<accession>A0A182WCX3</accession>
<dbReference type="GO" id="GO:0045944">
    <property type="term" value="P:positive regulation of transcription by RNA polymerase II"/>
    <property type="evidence" value="ECO:0007669"/>
    <property type="project" value="TreeGrafter"/>
</dbReference>
<evidence type="ECO:0000313" key="10">
    <source>
        <dbReference type="EnsemblMetazoa" id="AMIN008210-PA"/>
    </source>
</evidence>
<reference evidence="11" key="1">
    <citation type="submission" date="2013-03" db="EMBL/GenBank/DDBJ databases">
        <title>The Genome Sequence of Anopheles minimus MINIMUS1.</title>
        <authorList>
            <consortium name="The Broad Institute Genomics Platform"/>
            <person name="Neafsey D.E."/>
            <person name="Walton C."/>
            <person name="Walker B."/>
            <person name="Young S.K."/>
            <person name="Zeng Q."/>
            <person name="Gargeya S."/>
            <person name="Fitzgerald M."/>
            <person name="Haas B."/>
            <person name="Abouelleil A."/>
            <person name="Allen A.W."/>
            <person name="Alvarado L."/>
            <person name="Arachchi H.M."/>
            <person name="Berlin A.M."/>
            <person name="Chapman S.B."/>
            <person name="Gainer-Dewar J."/>
            <person name="Goldberg J."/>
            <person name="Griggs A."/>
            <person name="Gujja S."/>
            <person name="Hansen M."/>
            <person name="Howarth C."/>
            <person name="Imamovic A."/>
            <person name="Ireland A."/>
            <person name="Larimer J."/>
            <person name="McCowan C."/>
            <person name="Murphy C."/>
            <person name="Pearson M."/>
            <person name="Poon T.W."/>
            <person name="Priest M."/>
            <person name="Roberts A."/>
            <person name="Saif S."/>
            <person name="Shea T."/>
            <person name="Sisk P."/>
            <person name="Sykes S."/>
            <person name="Wortman J."/>
            <person name="Nusbaum C."/>
            <person name="Birren B."/>
        </authorList>
    </citation>
    <scope>NUCLEOTIDE SEQUENCE [LARGE SCALE GENOMIC DNA]</scope>
    <source>
        <strain evidence="11">MINIMUS1</strain>
    </source>
</reference>
<dbReference type="SUPFAM" id="SSF57716">
    <property type="entry name" value="Glucocorticoid receptor-like (DNA-binding domain)"/>
    <property type="match status" value="1"/>
</dbReference>
<dbReference type="Pfam" id="PF00096">
    <property type="entry name" value="zf-C2H2"/>
    <property type="match status" value="1"/>
</dbReference>
<protein>
    <recommendedName>
        <fullName evidence="12">Protein krueppel</fullName>
    </recommendedName>
</protein>
<feature type="binding site" evidence="6">
    <location>
        <position position="19"/>
    </location>
    <ligand>
        <name>Zn(2+)</name>
        <dbReference type="ChEBI" id="CHEBI:29105"/>
    </ligand>
</feature>
<dbReference type="GO" id="GO:0005634">
    <property type="term" value="C:nucleus"/>
    <property type="evidence" value="ECO:0007669"/>
    <property type="project" value="InterPro"/>
</dbReference>
<reference evidence="10" key="2">
    <citation type="submission" date="2020-05" db="UniProtKB">
        <authorList>
            <consortium name="EnsemblMetazoa"/>
        </authorList>
    </citation>
    <scope>IDENTIFICATION</scope>
    <source>
        <strain evidence="10">MINIMUS1</strain>
    </source>
</reference>
<sequence length="362" mass="41676">MASSSDMEDLMFGEICRCCMASKPRMKPLFDTNLFAMLNAITGLNVHQNDGLPSQLCVPCVLQIRRSHYFKLQCESTDVALRSYVLDTKHVETHDFTTTFDGKYVKQEQNSSAIPAHNGNGTEAECTANHTAGQPVKLFCQPCKKEFETEKKLRRHMRRHFTDKPHVCNECGVSFLENRLRAHRRTEHLNVVYHCPVCDKEFKRATQLNVHVKMHHPDVPITSEGVCFLNEETNIGKDGSVKKSPWSRQRTKQMAESIDFDETYLDQDDEEEEEEEEEEEDEEERGKVDEEIDGNVSMLEEYEEGETHSNEEYLVDALSNVGSIVEQENYEDFVTEYTMVKEEPLLEISIMNPDDVSSDIEQ</sequence>
<evidence type="ECO:0000256" key="2">
    <source>
        <dbReference type="ARBA" id="ARBA00022737"/>
    </source>
</evidence>
<dbReference type="SMART" id="SM00355">
    <property type="entry name" value="ZnF_C2H2"/>
    <property type="match status" value="3"/>
</dbReference>
<evidence type="ECO:0000256" key="5">
    <source>
        <dbReference type="PROSITE-ProRule" id="PRU00042"/>
    </source>
</evidence>
<feature type="binding site" evidence="6">
    <location>
        <position position="16"/>
    </location>
    <ligand>
        <name>Zn(2+)</name>
        <dbReference type="ChEBI" id="CHEBI:29105"/>
    </ligand>
</feature>
<organism evidence="10 11">
    <name type="scientific">Anopheles minimus</name>
    <dbReference type="NCBI Taxonomy" id="112268"/>
    <lineage>
        <taxon>Eukaryota</taxon>
        <taxon>Metazoa</taxon>
        <taxon>Ecdysozoa</taxon>
        <taxon>Arthropoda</taxon>
        <taxon>Hexapoda</taxon>
        <taxon>Insecta</taxon>
        <taxon>Pterygota</taxon>
        <taxon>Neoptera</taxon>
        <taxon>Endopterygota</taxon>
        <taxon>Diptera</taxon>
        <taxon>Nematocera</taxon>
        <taxon>Culicoidea</taxon>
        <taxon>Culicidae</taxon>
        <taxon>Anophelinae</taxon>
        <taxon>Anopheles</taxon>
    </lineage>
</organism>
<keyword evidence="3 5" id="KW-0863">Zinc-finger</keyword>
<dbReference type="Pfam" id="PF13912">
    <property type="entry name" value="zf-C2H2_6"/>
    <property type="match status" value="1"/>
</dbReference>
<feature type="domain" description="C2H2-type" evidence="8">
    <location>
        <begin position="138"/>
        <end position="165"/>
    </location>
</feature>
<evidence type="ECO:0000256" key="1">
    <source>
        <dbReference type="ARBA" id="ARBA00022723"/>
    </source>
</evidence>
<dbReference type="PANTHER" id="PTHR24403:SF67">
    <property type="entry name" value="FI01116P-RELATED"/>
    <property type="match status" value="1"/>
</dbReference>
<dbReference type="InterPro" id="IPR050688">
    <property type="entry name" value="Zinc_finger/UBP_domain"/>
</dbReference>
<dbReference type="Gene3D" id="3.30.160.60">
    <property type="entry name" value="Classic Zinc Finger"/>
    <property type="match status" value="2"/>
</dbReference>
<dbReference type="AlphaFoldDB" id="A0A182WCX3"/>
<dbReference type="InterPro" id="IPR013087">
    <property type="entry name" value="Znf_C2H2_type"/>
</dbReference>
<evidence type="ECO:0000259" key="8">
    <source>
        <dbReference type="PROSITE" id="PS50157"/>
    </source>
</evidence>
<feature type="domain" description="C2H2-type" evidence="8">
    <location>
        <begin position="193"/>
        <end position="220"/>
    </location>
</feature>
<feature type="binding site" evidence="6">
    <location>
        <position position="60"/>
    </location>
    <ligand>
        <name>Zn(2+)</name>
        <dbReference type="ChEBI" id="CHEBI:29105"/>
    </ligand>
</feature>
<evidence type="ECO:0000256" key="4">
    <source>
        <dbReference type="ARBA" id="ARBA00022833"/>
    </source>
</evidence>
<dbReference type="PROSITE" id="PS00028">
    <property type="entry name" value="ZINC_FINGER_C2H2_1"/>
    <property type="match status" value="2"/>
</dbReference>
<evidence type="ECO:0000256" key="3">
    <source>
        <dbReference type="ARBA" id="ARBA00022771"/>
    </source>
</evidence>
<dbReference type="InterPro" id="IPR036236">
    <property type="entry name" value="Znf_C2H2_sf"/>
</dbReference>
<evidence type="ECO:0000256" key="6">
    <source>
        <dbReference type="PROSITE-ProRule" id="PRU01263"/>
    </source>
</evidence>
<dbReference type="Proteomes" id="UP000075920">
    <property type="component" value="Unassembled WGS sequence"/>
</dbReference>
<dbReference type="InterPro" id="IPR012934">
    <property type="entry name" value="Znf_AD"/>
</dbReference>
<feature type="region of interest" description="Disordered" evidence="7">
    <location>
        <begin position="238"/>
        <end position="293"/>
    </location>
</feature>
<feature type="compositionally biased region" description="Acidic residues" evidence="7">
    <location>
        <begin position="258"/>
        <end position="283"/>
    </location>
</feature>
<evidence type="ECO:0000313" key="11">
    <source>
        <dbReference type="Proteomes" id="UP000075920"/>
    </source>
</evidence>
<dbReference type="PROSITE" id="PS50157">
    <property type="entry name" value="ZINC_FINGER_C2H2_2"/>
    <property type="match status" value="2"/>
</dbReference>
<dbReference type="VEuPathDB" id="VectorBase:AMIN008210"/>